<dbReference type="Proteomes" id="UP000244904">
    <property type="component" value="Unassembled WGS sequence"/>
</dbReference>
<feature type="transmembrane region" description="Helical" evidence="1">
    <location>
        <begin position="192"/>
        <end position="213"/>
    </location>
</feature>
<name>A0A2R8AZB4_9RHOB</name>
<feature type="transmembrane region" description="Helical" evidence="1">
    <location>
        <begin position="55"/>
        <end position="76"/>
    </location>
</feature>
<keyword evidence="1" id="KW-1133">Transmembrane helix</keyword>
<gene>
    <name evidence="2" type="ORF">PRI8871_03006</name>
</gene>
<accession>A0A2R8AZB4</accession>
<reference evidence="3" key="1">
    <citation type="submission" date="2018-03" db="EMBL/GenBank/DDBJ databases">
        <authorList>
            <person name="Rodrigo-Torres L."/>
            <person name="Arahal R. D."/>
            <person name="Lucena T."/>
        </authorList>
    </citation>
    <scope>NUCLEOTIDE SEQUENCE [LARGE SCALE GENOMIC DNA]</scope>
    <source>
        <strain evidence="3">CECT 8871</strain>
    </source>
</reference>
<dbReference type="RefSeq" id="WP_108887034.1">
    <property type="nucleotide sequence ID" value="NZ_OMOJ01000007.1"/>
</dbReference>
<feature type="transmembrane region" description="Helical" evidence="1">
    <location>
        <begin position="168"/>
        <end position="186"/>
    </location>
</feature>
<keyword evidence="3" id="KW-1185">Reference proteome</keyword>
<dbReference type="OrthoDB" id="7857177at2"/>
<protein>
    <recommendedName>
        <fullName evidence="4">DUF4386 domain-containing protein</fullName>
    </recommendedName>
</protein>
<evidence type="ECO:0000313" key="2">
    <source>
        <dbReference type="EMBL" id="SPF81184.1"/>
    </source>
</evidence>
<feature type="transmembrane region" description="Helical" evidence="1">
    <location>
        <begin position="96"/>
        <end position="113"/>
    </location>
</feature>
<evidence type="ECO:0008006" key="4">
    <source>
        <dbReference type="Google" id="ProtNLM"/>
    </source>
</evidence>
<feature type="transmembrane region" description="Helical" evidence="1">
    <location>
        <begin position="12"/>
        <end position="35"/>
    </location>
</feature>
<sequence length="216" mass="22097">MTLTKAGGTAALICAGTYLIGFALLVSVLAPTGYGTTAINAQAVVDLIHASPSTMIAWNLTIYVVNALALMVLVVALKHRLHAAPGWAGVTQAQGVVWAALVLGAGMVANVAVEQALRLYATDPVAAAELWLSLHYVELGLGGGNEIAGGVWILCLSLAGLRADPAMIWRHWLGLAVGIGGLLTIFPPLGDAAGAVFGLGAIVWFIATGIALLRNA</sequence>
<evidence type="ECO:0000313" key="3">
    <source>
        <dbReference type="Proteomes" id="UP000244904"/>
    </source>
</evidence>
<keyword evidence="1" id="KW-0812">Transmembrane</keyword>
<proteinExistence type="predicted"/>
<evidence type="ECO:0000256" key="1">
    <source>
        <dbReference type="SAM" id="Phobius"/>
    </source>
</evidence>
<organism evidence="2 3">
    <name type="scientific">Pseudoprimorskyibacter insulae</name>
    <dbReference type="NCBI Taxonomy" id="1695997"/>
    <lineage>
        <taxon>Bacteria</taxon>
        <taxon>Pseudomonadati</taxon>
        <taxon>Pseudomonadota</taxon>
        <taxon>Alphaproteobacteria</taxon>
        <taxon>Rhodobacterales</taxon>
        <taxon>Paracoccaceae</taxon>
        <taxon>Pseudoprimorskyibacter</taxon>
    </lineage>
</organism>
<dbReference type="AlphaFoldDB" id="A0A2R8AZB4"/>
<feature type="transmembrane region" description="Helical" evidence="1">
    <location>
        <begin position="139"/>
        <end position="161"/>
    </location>
</feature>
<keyword evidence="1" id="KW-0472">Membrane</keyword>
<dbReference type="EMBL" id="OMOJ01000007">
    <property type="protein sequence ID" value="SPF81184.1"/>
    <property type="molecule type" value="Genomic_DNA"/>
</dbReference>